<reference evidence="1 2" key="1">
    <citation type="journal article" date="2024" name="Genome Biol. Evol.">
        <title>Chromosome-level genome assembly of the viviparous eelpout Zoarces viviparus.</title>
        <authorList>
            <person name="Fuhrmann N."/>
            <person name="Brasseur M.V."/>
            <person name="Bakowski C.E."/>
            <person name="Podsiadlowski L."/>
            <person name="Prost S."/>
            <person name="Krehenwinkel H."/>
            <person name="Mayer C."/>
        </authorList>
    </citation>
    <scope>NUCLEOTIDE SEQUENCE [LARGE SCALE GENOMIC DNA]</scope>
    <source>
        <strain evidence="1">NO-MEL_2022_Ind0_liver</strain>
    </source>
</reference>
<dbReference type="Proteomes" id="UP001488805">
    <property type="component" value="Unassembled WGS sequence"/>
</dbReference>
<gene>
    <name evidence="1" type="ORF">VZT92_027502</name>
</gene>
<protein>
    <submittedName>
        <fullName evidence="1">Uncharacterized protein</fullName>
    </submittedName>
</protein>
<evidence type="ECO:0000313" key="2">
    <source>
        <dbReference type="Proteomes" id="UP001488805"/>
    </source>
</evidence>
<accession>A0AAW1DUJ3</accession>
<organism evidence="1 2">
    <name type="scientific">Zoarces viviparus</name>
    <name type="common">Viviparous eelpout</name>
    <name type="synonym">Blennius viviparus</name>
    <dbReference type="NCBI Taxonomy" id="48416"/>
    <lineage>
        <taxon>Eukaryota</taxon>
        <taxon>Metazoa</taxon>
        <taxon>Chordata</taxon>
        <taxon>Craniata</taxon>
        <taxon>Vertebrata</taxon>
        <taxon>Euteleostomi</taxon>
        <taxon>Actinopterygii</taxon>
        <taxon>Neopterygii</taxon>
        <taxon>Teleostei</taxon>
        <taxon>Neoteleostei</taxon>
        <taxon>Acanthomorphata</taxon>
        <taxon>Eupercaria</taxon>
        <taxon>Perciformes</taxon>
        <taxon>Cottioidei</taxon>
        <taxon>Zoarcales</taxon>
        <taxon>Zoarcidae</taxon>
        <taxon>Zoarcinae</taxon>
        <taxon>Zoarces</taxon>
    </lineage>
</organism>
<dbReference type="EMBL" id="JBCEZU010000597">
    <property type="protein sequence ID" value="KAK9514011.1"/>
    <property type="molecule type" value="Genomic_DNA"/>
</dbReference>
<name>A0AAW1DUJ3_ZOAVI</name>
<comment type="caution">
    <text evidence="1">The sequence shown here is derived from an EMBL/GenBank/DDBJ whole genome shotgun (WGS) entry which is preliminary data.</text>
</comment>
<sequence length="85" mass="9490">MKYPGSRERKPKFVIFYELRDTMNLVKKKGTLSVRGHAVLYVLIGPLVSGASSQAADTPEEEVSSLKLIIVADYPTWQPAAQLQR</sequence>
<proteinExistence type="predicted"/>
<evidence type="ECO:0000313" key="1">
    <source>
        <dbReference type="EMBL" id="KAK9514011.1"/>
    </source>
</evidence>
<keyword evidence="2" id="KW-1185">Reference proteome</keyword>
<dbReference type="AlphaFoldDB" id="A0AAW1DUJ3"/>